<dbReference type="InterPro" id="IPR036869">
    <property type="entry name" value="J_dom_sf"/>
</dbReference>
<name>Q0ZKX3_9HYPH</name>
<protein>
    <submittedName>
        <fullName evidence="3">Putative DnaJ-family molecular chaperone</fullName>
    </submittedName>
</protein>
<dbReference type="PRINTS" id="PR00625">
    <property type="entry name" value="JDOMAIN"/>
</dbReference>
<dbReference type="Gene3D" id="1.10.287.110">
    <property type="entry name" value="DnaJ domain"/>
    <property type="match status" value="1"/>
</dbReference>
<evidence type="ECO:0000259" key="2">
    <source>
        <dbReference type="PROSITE" id="PS50076"/>
    </source>
</evidence>
<dbReference type="SMART" id="SM00271">
    <property type="entry name" value="DnaJ"/>
    <property type="match status" value="1"/>
</dbReference>
<evidence type="ECO:0000313" key="3">
    <source>
        <dbReference type="EMBL" id="ABD57888.1"/>
    </source>
</evidence>
<dbReference type="SUPFAM" id="SSF46565">
    <property type="entry name" value="Chaperone J-domain"/>
    <property type="match status" value="1"/>
</dbReference>
<accession>Q0ZKX3</accession>
<feature type="region of interest" description="Disordered" evidence="1">
    <location>
        <begin position="106"/>
        <end position="136"/>
    </location>
</feature>
<reference evidence="3" key="1">
    <citation type="journal article" date="2006" name="Environ. Microbiol.">
        <title>Identification of a complete methane monooxygenase operon from soil by combining stable isotope probing and metagenomic analysis.</title>
        <authorList>
            <person name="Dumont M.G."/>
            <person name="Radajewski S.M."/>
            <person name="Miguez C.B."/>
            <person name="McDonald I.R."/>
            <person name="Murrell J.C."/>
        </authorList>
    </citation>
    <scope>NUCLEOTIDE SEQUENCE</scope>
</reference>
<dbReference type="EMBL" id="DQ379514">
    <property type="protein sequence ID" value="ABD57888.1"/>
    <property type="molecule type" value="Genomic_DNA"/>
</dbReference>
<gene>
    <name evidence="3" type="primary">dnaJ</name>
</gene>
<dbReference type="AlphaFoldDB" id="Q0ZKX3"/>
<sequence length="201" mass="22750">MDLNSPLFDRIRVNRPPKREPNGTRLRCDSPGCQEAGEFRAPMGRLREGQYFCFCLEHVRQYNNSYNYFNGMSDEAVARYLKDATVGHRPTWSMGVKRGANGFRADGESAGNYSDPLGANRKRPHRARETEPASPRYSPVTMRALDALGLDEAASAETIKSRYKDLVKRNHPDANGGDRSCEEKLREIIHAYKTLRAARLV</sequence>
<dbReference type="CDD" id="cd06257">
    <property type="entry name" value="DnaJ"/>
    <property type="match status" value="1"/>
</dbReference>
<proteinExistence type="predicted"/>
<feature type="domain" description="J" evidence="2">
    <location>
        <begin position="143"/>
        <end position="200"/>
    </location>
</feature>
<dbReference type="InterPro" id="IPR001623">
    <property type="entry name" value="DnaJ_domain"/>
</dbReference>
<evidence type="ECO:0000256" key="1">
    <source>
        <dbReference type="SAM" id="MobiDB-lite"/>
    </source>
</evidence>
<dbReference type="PROSITE" id="PS50076">
    <property type="entry name" value="DNAJ_2"/>
    <property type="match status" value="1"/>
</dbReference>
<organism evidence="3">
    <name type="scientific">uncultured Methylocystis sp. GSC357</name>
    <dbReference type="NCBI Taxonomy" id="373382"/>
    <lineage>
        <taxon>Bacteria</taxon>
        <taxon>Pseudomonadati</taxon>
        <taxon>Pseudomonadota</taxon>
        <taxon>Alphaproteobacteria</taxon>
        <taxon>Hyphomicrobiales</taxon>
        <taxon>Methylocystaceae</taxon>
        <taxon>Methylocystis</taxon>
        <taxon>environmental samples</taxon>
    </lineage>
</organism>
<dbReference type="Pfam" id="PF00226">
    <property type="entry name" value="DnaJ"/>
    <property type="match status" value="1"/>
</dbReference>